<dbReference type="EMBL" id="QKYT01000173">
    <property type="protein sequence ID" value="RIA90718.1"/>
    <property type="molecule type" value="Genomic_DNA"/>
</dbReference>
<feature type="transmembrane region" description="Helical" evidence="1">
    <location>
        <begin position="102"/>
        <end position="124"/>
    </location>
</feature>
<keyword evidence="3" id="KW-1185">Reference proteome</keyword>
<organism evidence="2 3">
    <name type="scientific">Glomus cerebriforme</name>
    <dbReference type="NCBI Taxonomy" id="658196"/>
    <lineage>
        <taxon>Eukaryota</taxon>
        <taxon>Fungi</taxon>
        <taxon>Fungi incertae sedis</taxon>
        <taxon>Mucoromycota</taxon>
        <taxon>Glomeromycotina</taxon>
        <taxon>Glomeromycetes</taxon>
        <taxon>Glomerales</taxon>
        <taxon>Glomeraceae</taxon>
        <taxon>Glomus</taxon>
    </lineage>
</organism>
<gene>
    <name evidence="2" type="ORF">C1645_875924</name>
</gene>
<reference evidence="2 3" key="1">
    <citation type="submission" date="2018-06" db="EMBL/GenBank/DDBJ databases">
        <title>Comparative genomics reveals the genomic features of Rhizophagus irregularis, R. cerebriforme, R. diaphanum and Gigaspora rosea, and their symbiotic lifestyle signature.</title>
        <authorList>
            <person name="Morin E."/>
            <person name="San Clemente H."/>
            <person name="Chen E.C.H."/>
            <person name="De La Providencia I."/>
            <person name="Hainaut M."/>
            <person name="Kuo A."/>
            <person name="Kohler A."/>
            <person name="Murat C."/>
            <person name="Tang N."/>
            <person name="Roy S."/>
            <person name="Loubradou J."/>
            <person name="Henrissat B."/>
            <person name="Grigoriev I.V."/>
            <person name="Corradi N."/>
            <person name="Roux C."/>
            <person name="Martin F.M."/>
        </authorList>
    </citation>
    <scope>NUCLEOTIDE SEQUENCE [LARGE SCALE GENOMIC DNA]</scope>
    <source>
        <strain evidence="2 3">DAOM 227022</strain>
    </source>
</reference>
<sequence>MSDVAQQKYFWHISGIIWIISILVNIYELNNNSKEKNWGVQSDTLFCKSIPTKTEWLSYLIPTTLYAVTSLIVTVHSSYTLWGRWRNFNQKQNRRTAIDLGYAVRLTVLSGVYSIILLFSLIPAVIKKVNHETGTLFTDFAPSIFGTILFMIFGTTKSAAIFLPCCYYAPPNDRKKQKSITSQQYSIDIDHPMRHESIELDAISKQEESLGIETTFDTFSSKNTILD</sequence>
<proteinExistence type="predicted"/>
<keyword evidence="1" id="KW-0812">Transmembrane</keyword>
<dbReference type="Proteomes" id="UP000265703">
    <property type="component" value="Unassembled WGS sequence"/>
</dbReference>
<evidence type="ECO:0000313" key="2">
    <source>
        <dbReference type="EMBL" id="RIA90718.1"/>
    </source>
</evidence>
<name>A0A397SXD6_9GLOM</name>
<keyword evidence="1" id="KW-1133">Transmembrane helix</keyword>
<dbReference type="AlphaFoldDB" id="A0A397SXD6"/>
<evidence type="ECO:0000256" key="1">
    <source>
        <dbReference type="SAM" id="Phobius"/>
    </source>
</evidence>
<comment type="caution">
    <text evidence="2">The sequence shown here is derived from an EMBL/GenBank/DDBJ whole genome shotgun (WGS) entry which is preliminary data.</text>
</comment>
<keyword evidence="1" id="KW-0472">Membrane</keyword>
<accession>A0A397SXD6</accession>
<dbReference type="OrthoDB" id="2444059at2759"/>
<feature type="transmembrane region" description="Helical" evidence="1">
    <location>
        <begin position="59"/>
        <end position="82"/>
    </location>
</feature>
<evidence type="ECO:0000313" key="3">
    <source>
        <dbReference type="Proteomes" id="UP000265703"/>
    </source>
</evidence>
<evidence type="ECO:0008006" key="4">
    <source>
        <dbReference type="Google" id="ProtNLM"/>
    </source>
</evidence>
<feature type="transmembrane region" description="Helical" evidence="1">
    <location>
        <begin position="9"/>
        <end position="27"/>
    </location>
</feature>
<feature type="transmembrane region" description="Helical" evidence="1">
    <location>
        <begin position="144"/>
        <end position="169"/>
    </location>
</feature>
<protein>
    <recommendedName>
        <fullName evidence="4">G-protein coupled receptors family 1 profile domain-containing protein</fullName>
    </recommendedName>
</protein>